<name>A0A4V1BM48_9ACTN</name>
<dbReference type="EMBL" id="CP038436">
    <property type="protein sequence ID" value="QBX55122.1"/>
    <property type="molecule type" value="Genomic_DNA"/>
</dbReference>
<dbReference type="AlphaFoldDB" id="A0A4V1BM48"/>
<dbReference type="RefSeq" id="WP_135267090.1">
    <property type="nucleotide sequence ID" value="NZ_CP038436.1"/>
</dbReference>
<protein>
    <submittedName>
        <fullName evidence="2">Uncharacterized protein</fullName>
    </submittedName>
</protein>
<gene>
    <name evidence="2" type="ORF">EXE58_06405</name>
</gene>
<organism evidence="2 3">
    <name type="scientific">Nocardioides seonyuensis</name>
    <dbReference type="NCBI Taxonomy" id="2518371"/>
    <lineage>
        <taxon>Bacteria</taxon>
        <taxon>Bacillati</taxon>
        <taxon>Actinomycetota</taxon>
        <taxon>Actinomycetes</taxon>
        <taxon>Propionibacteriales</taxon>
        <taxon>Nocardioidaceae</taxon>
        <taxon>Nocardioides</taxon>
    </lineage>
</organism>
<evidence type="ECO:0000313" key="3">
    <source>
        <dbReference type="Proteomes" id="UP000294853"/>
    </source>
</evidence>
<feature type="compositionally biased region" description="Polar residues" evidence="1">
    <location>
        <begin position="1"/>
        <end position="15"/>
    </location>
</feature>
<feature type="region of interest" description="Disordered" evidence="1">
    <location>
        <begin position="1"/>
        <end position="65"/>
    </location>
</feature>
<dbReference type="Proteomes" id="UP000294853">
    <property type="component" value="Chromosome"/>
</dbReference>
<keyword evidence="3" id="KW-1185">Reference proteome</keyword>
<proteinExistence type="predicted"/>
<sequence>MTPQNESGPDSQVSEVGSLDEEKADTPLADGDSTAGYPASESGDAQEPEPEAGPNANPHRDEDTH</sequence>
<dbReference type="KEGG" id="nsn:EXE58_06405"/>
<dbReference type="OrthoDB" id="3790799at2"/>
<evidence type="ECO:0000313" key="2">
    <source>
        <dbReference type="EMBL" id="QBX55122.1"/>
    </source>
</evidence>
<evidence type="ECO:0000256" key="1">
    <source>
        <dbReference type="SAM" id="MobiDB-lite"/>
    </source>
</evidence>
<accession>A0A4V1BM48</accession>
<reference evidence="2 3" key="1">
    <citation type="submission" date="2019-03" db="EMBL/GenBank/DDBJ databases">
        <title>Three New Species of Nocardioides, Nocardioides euryhalodurans sp. nov., Nocardioides seonyuensis sp. nov. and Nocardioides eburneoflavus sp. nov. Iolated from Soil.</title>
        <authorList>
            <person name="Roh S.G."/>
            <person name="Lee C."/>
            <person name="Kim M.-K."/>
            <person name="Kim S.B."/>
        </authorList>
    </citation>
    <scope>NUCLEOTIDE SEQUENCE [LARGE SCALE GENOMIC DNA]</scope>
    <source>
        <strain evidence="2 3">MMS17-SY207-3</strain>
    </source>
</reference>